<evidence type="ECO:0000256" key="6">
    <source>
        <dbReference type="ARBA" id="ARBA00023136"/>
    </source>
</evidence>
<evidence type="ECO:0000256" key="2">
    <source>
        <dbReference type="ARBA" id="ARBA00022475"/>
    </source>
</evidence>
<gene>
    <name evidence="9" type="ORF">SAMN05660826_00897</name>
</gene>
<feature type="transmembrane region" description="Helical" evidence="7">
    <location>
        <begin position="221"/>
        <end position="243"/>
    </location>
</feature>
<evidence type="ECO:0000313" key="10">
    <source>
        <dbReference type="Proteomes" id="UP000184375"/>
    </source>
</evidence>
<feature type="transmembrane region" description="Helical" evidence="7">
    <location>
        <begin position="321"/>
        <end position="351"/>
    </location>
</feature>
<feature type="transmembrane region" description="Helical" evidence="7">
    <location>
        <begin position="408"/>
        <end position="428"/>
    </location>
</feature>
<organism evidence="9 10">
    <name type="scientific">Caldanaerovirga acetigignens</name>
    <dbReference type="NCBI Taxonomy" id="447595"/>
    <lineage>
        <taxon>Bacteria</taxon>
        <taxon>Bacillati</taxon>
        <taxon>Bacillota</taxon>
        <taxon>Clostridia</taxon>
        <taxon>Thermosediminibacterales</taxon>
        <taxon>Thermosediminibacteraceae</taxon>
        <taxon>Caldanaerovirga</taxon>
    </lineage>
</organism>
<evidence type="ECO:0000259" key="8">
    <source>
        <dbReference type="Pfam" id="PF06808"/>
    </source>
</evidence>
<evidence type="ECO:0000256" key="3">
    <source>
        <dbReference type="ARBA" id="ARBA00022519"/>
    </source>
</evidence>
<dbReference type="InterPro" id="IPR010656">
    <property type="entry name" value="DctM"/>
</dbReference>
<protein>
    <submittedName>
        <fullName evidence="9">TRAP transporter, DctM subunit</fullName>
    </submittedName>
</protein>
<dbReference type="PIRSF" id="PIRSF006066">
    <property type="entry name" value="HI0050"/>
    <property type="match status" value="1"/>
</dbReference>
<feature type="transmembrane region" description="Helical" evidence="7">
    <location>
        <begin position="249"/>
        <end position="264"/>
    </location>
</feature>
<reference evidence="10" key="1">
    <citation type="submission" date="2016-11" db="EMBL/GenBank/DDBJ databases">
        <authorList>
            <person name="Varghese N."/>
            <person name="Submissions S."/>
        </authorList>
    </citation>
    <scope>NUCLEOTIDE SEQUENCE [LARGE SCALE GENOMIC DNA]</scope>
    <source>
        <strain evidence="10">DSM 18802</strain>
    </source>
</reference>
<feature type="transmembrane region" description="Helical" evidence="7">
    <location>
        <begin position="6"/>
        <end position="39"/>
    </location>
</feature>
<keyword evidence="5 7" id="KW-1133">Transmembrane helix</keyword>
<dbReference type="EMBL" id="FRCR01000004">
    <property type="protein sequence ID" value="SHM37413.1"/>
    <property type="molecule type" value="Genomic_DNA"/>
</dbReference>
<evidence type="ECO:0000256" key="5">
    <source>
        <dbReference type="ARBA" id="ARBA00022989"/>
    </source>
</evidence>
<sequence length="433" mass="46297">MSPEMVGVLGVVVMLILISMRVPLAIAMMAVSIVGTSILVSPQAALAKLGADAFANSKIYSLSVIPLFVMMGFFLSYAGMGSTLYKLFDAILGKVRAGLAMATIGASALFAAVCGSVVATTTTIASVSVEEMKRYNYDEGFAAGCAAVGGTLGILIPPSSTMVMYGALTEETIGGCLIAGIIPGILTAILLMITAYVLALRNPKLAPISIEREKTPLTWDLIKEAWIIPTIFLISIGGIYVGVFTPTEGGAVGAFLALVILVLLKKMNWETFKKAMNHSARVNAMTFFVLVGGLMFGRFITLSRLPLNLTQFITGLDLNRYVILSIIFLIYLFLGTIMDGMAILVIMTPIIYPIIRSLGFDGIWFAVLTILMLNIGLLTPPIGVISLITANITKVPVGKVFRGVTPFWITLIISSIIIIIFPQLATFLPSMMK</sequence>
<feature type="transmembrane region" description="Helical" evidence="7">
    <location>
        <begin position="363"/>
        <end position="388"/>
    </location>
</feature>
<dbReference type="Pfam" id="PF06808">
    <property type="entry name" value="DctM"/>
    <property type="match status" value="1"/>
</dbReference>
<keyword evidence="2" id="KW-1003">Cell membrane</keyword>
<feature type="transmembrane region" description="Helical" evidence="7">
    <location>
        <begin position="177"/>
        <end position="200"/>
    </location>
</feature>
<dbReference type="AlphaFoldDB" id="A0A1M7IA06"/>
<feature type="transmembrane region" description="Helical" evidence="7">
    <location>
        <begin position="99"/>
        <end position="119"/>
    </location>
</feature>
<feature type="transmembrane region" description="Helical" evidence="7">
    <location>
        <begin position="59"/>
        <end position="79"/>
    </location>
</feature>
<evidence type="ECO:0000256" key="1">
    <source>
        <dbReference type="ARBA" id="ARBA00004429"/>
    </source>
</evidence>
<dbReference type="PANTHER" id="PTHR33362:SF5">
    <property type="entry name" value="C4-DICARBOXYLATE TRAP TRANSPORTER LARGE PERMEASE PROTEIN DCTM"/>
    <property type="match status" value="1"/>
</dbReference>
<feature type="domain" description="TRAP C4-dicarboxylate transport system permease DctM subunit" evidence="8">
    <location>
        <begin position="11"/>
        <end position="424"/>
    </location>
</feature>
<accession>A0A1M7IA06</accession>
<keyword evidence="10" id="KW-1185">Reference proteome</keyword>
<dbReference type="STRING" id="447595.SAMN05660826_00897"/>
<comment type="subcellular location">
    <subcellularLocation>
        <location evidence="1">Cell inner membrane</location>
        <topology evidence="1">Multi-pass membrane protein</topology>
    </subcellularLocation>
</comment>
<evidence type="ECO:0000313" key="9">
    <source>
        <dbReference type="EMBL" id="SHM37413.1"/>
    </source>
</evidence>
<feature type="transmembrane region" description="Helical" evidence="7">
    <location>
        <begin position="284"/>
        <end position="301"/>
    </location>
</feature>
<evidence type="ECO:0000256" key="7">
    <source>
        <dbReference type="SAM" id="Phobius"/>
    </source>
</evidence>
<feature type="transmembrane region" description="Helical" evidence="7">
    <location>
        <begin position="140"/>
        <end position="157"/>
    </location>
</feature>
<proteinExistence type="predicted"/>
<dbReference type="Proteomes" id="UP000184375">
    <property type="component" value="Unassembled WGS sequence"/>
</dbReference>
<dbReference type="GO" id="GO:0022857">
    <property type="term" value="F:transmembrane transporter activity"/>
    <property type="evidence" value="ECO:0007669"/>
    <property type="project" value="TreeGrafter"/>
</dbReference>
<dbReference type="OrthoDB" id="9772674at2"/>
<keyword evidence="3" id="KW-0997">Cell inner membrane</keyword>
<dbReference type="PANTHER" id="PTHR33362">
    <property type="entry name" value="SIALIC ACID TRAP TRANSPORTER PERMEASE PROTEIN SIAT-RELATED"/>
    <property type="match status" value="1"/>
</dbReference>
<keyword evidence="4 7" id="KW-0812">Transmembrane</keyword>
<dbReference type="NCBIfam" id="TIGR00786">
    <property type="entry name" value="dctM"/>
    <property type="match status" value="1"/>
</dbReference>
<dbReference type="GO" id="GO:0005886">
    <property type="term" value="C:plasma membrane"/>
    <property type="evidence" value="ECO:0007669"/>
    <property type="project" value="UniProtKB-SubCell"/>
</dbReference>
<keyword evidence="6 7" id="KW-0472">Membrane</keyword>
<dbReference type="InterPro" id="IPR004681">
    <property type="entry name" value="TRAP_DctM"/>
</dbReference>
<name>A0A1M7IA06_9FIRM</name>
<evidence type="ECO:0000256" key="4">
    <source>
        <dbReference type="ARBA" id="ARBA00022692"/>
    </source>
</evidence>